<feature type="active site" description="Nucleophile" evidence="5">
    <location>
        <position position="68"/>
    </location>
</feature>
<comment type="function">
    <text evidence="5">Responsible for synthesis of pseudouridine from uracil-55 in the psi GC loop of transfer RNAs.</text>
</comment>
<dbReference type="InterPro" id="IPR020103">
    <property type="entry name" value="PsdUridine_synth_cat_dom_sf"/>
</dbReference>
<keyword evidence="3 5" id="KW-0819">tRNA processing</keyword>
<evidence type="ECO:0000313" key="8">
    <source>
        <dbReference type="EMBL" id="EEK16326.1"/>
    </source>
</evidence>
<comment type="catalytic activity">
    <reaction evidence="1 5">
        <text>uridine(55) in tRNA = pseudouridine(55) in tRNA</text>
        <dbReference type="Rhea" id="RHEA:42532"/>
        <dbReference type="Rhea" id="RHEA-COMP:10101"/>
        <dbReference type="Rhea" id="RHEA-COMP:10102"/>
        <dbReference type="ChEBI" id="CHEBI:65314"/>
        <dbReference type="ChEBI" id="CHEBI:65315"/>
        <dbReference type="EC" id="5.4.99.25"/>
    </reaction>
</comment>
<keyword evidence="4 5" id="KW-0413">Isomerase</keyword>
<dbReference type="PANTHER" id="PTHR13767">
    <property type="entry name" value="TRNA-PSEUDOURIDINE SYNTHASE"/>
    <property type="match status" value="1"/>
</dbReference>
<accession>C2MD78</accession>
<dbReference type="AlphaFoldDB" id="C2MD78"/>
<dbReference type="GO" id="GO:0003723">
    <property type="term" value="F:RNA binding"/>
    <property type="evidence" value="ECO:0007669"/>
    <property type="project" value="InterPro"/>
</dbReference>
<proteinExistence type="inferred from homology"/>
<dbReference type="RefSeq" id="WP_007365767.1">
    <property type="nucleotide sequence ID" value="NZ_ACLR01000182.1"/>
</dbReference>
<evidence type="ECO:0000256" key="1">
    <source>
        <dbReference type="ARBA" id="ARBA00000385"/>
    </source>
</evidence>
<dbReference type="eggNOG" id="COG0130">
    <property type="taxonomic scope" value="Bacteria"/>
</dbReference>
<dbReference type="CDD" id="cd02573">
    <property type="entry name" value="PseudoU_synth_EcTruB"/>
    <property type="match status" value="1"/>
</dbReference>
<comment type="similarity">
    <text evidence="2 5">Belongs to the pseudouridine synthase TruB family. Type 1 subfamily.</text>
</comment>
<dbReference type="PANTHER" id="PTHR13767:SF2">
    <property type="entry name" value="PSEUDOURIDYLATE SYNTHASE TRUB1"/>
    <property type="match status" value="1"/>
</dbReference>
<feature type="domain" description="tRNA pseudouridylate synthase B C-terminal" evidence="7">
    <location>
        <begin position="202"/>
        <end position="249"/>
    </location>
</feature>
<dbReference type="EMBL" id="ACLR01000182">
    <property type="protein sequence ID" value="EEK16326.1"/>
    <property type="molecule type" value="Genomic_DNA"/>
</dbReference>
<organism evidence="8 9">
    <name type="scientific">Porphyromonas uenonis 60-3</name>
    <dbReference type="NCBI Taxonomy" id="596327"/>
    <lineage>
        <taxon>Bacteria</taxon>
        <taxon>Pseudomonadati</taxon>
        <taxon>Bacteroidota</taxon>
        <taxon>Bacteroidia</taxon>
        <taxon>Bacteroidales</taxon>
        <taxon>Porphyromonadaceae</taxon>
        <taxon>Porphyromonas</taxon>
    </lineage>
</organism>
<evidence type="ECO:0000256" key="2">
    <source>
        <dbReference type="ARBA" id="ARBA00005642"/>
    </source>
</evidence>
<reference evidence="8 9" key="1">
    <citation type="submission" date="2009-04" db="EMBL/GenBank/DDBJ databases">
        <authorList>
            <person name="Sebastian Y."/>
            <person name="Madupu R."/>
            <person name="Durkin A.S."/>
            <person name="Torralba M."/>
            <person name="Methe B."/>
            <person name="Sutton G.G."/>
            <person name="Strausberg R.L."/>
            <person name="Nelson K.E."/>
        </authorList>
    </citation>
    <scope>NUCLEOTIDE SEQUENCE [LARGE SCALE GENOMIC DNA]</scope>
    <source>
        <strain evidence="8 9">60-3</strain>
    </source>
</reference>
<name>C2MD78_9PORP</name>
<dbReference type="SUPFAM" id="SSF55120">
    <property type="entry name" value="Pseudouridine synthase"/>
    <property type="match status" value="1"/>
</dbReference>
<dbReference type="GO" id="GO:0031119">
    <property type="term" value="P:tRNA pseudouridine synthesis"/>
    <property type="evidence" value="ECO:0007669"/>
    <property type="project" value="UniProtKB-UniRule"/>
</dbReference>
<dbReference type="OrthoDB" id="9802309at2"/>
<feature type="domain" description="Pseudouridine synthase II N-terminal" evidence="6">
    <location>
        <begin position="54"/>
        <end position="201"/>
    </location>
</feature>
<sequence>MNQEVSSKLYTPADLQARRPLTLRAGAIIPLDKPLGWTSFDVVNKLRIMVRQVTGIKRIKVGHAGTLDPQATGVLVLCTGRATKLIEQLMDHDKEYCATLQLGATTPSFDSEHEIDATYPYEHITEEMVRSTLHQFTGEIDQRPPSFSAVKVGGIRAYDLARQGQEVELAHKHVTIHELELVSFTPPSLQLRIVCSRGTYIRSLARDLGTALDSGAYLTQLVRTRSGEISQANCFSLDQLDELLALTPEEEELS</sequence>
<dbReference type="Proteomes" id="UP000003303">
    <property type="component" value="Unassembled WGS sequence"/>
</dbReference>
<evidence type="ECO:0000256" key="3">
    <source>
        <dbReference type="ARBA" id="ARBA00022694"/>
    </source>
</evidence>
<evidence type="ECO:0000259" key="7">
    <source>
        <dbReference type="Pfam" id="PF16198"/>
    </source>
</evidence>
<dbReference type="InterPro" id="IPR014780">
    <property type="entry name" value="tRNA_psdUridine_synth_TruB"/>
</dbReference>
<protein>
    <recommendedName>
        <fullName evidence="5">tRNA pseudouridine synthase B</fullName>
        <ecNumber evidence="5">5.4.99.25</ecNumber>
    </recommendedName>
    <alternativeName>
        <fullName evidence="5">tRNA pseudouridine(55) synthase</fullName>
        <shortName evidence="5">Psi55 synthase</shortName>
    </alternativeName>
    <alternativeName>
        <fullName evidence="5">tRNA pseudouridylate synthase</fullName>
    </alternativeName>
    <alternativeName>
        <fullName evidence="5">tRNA-uridine isomerase</fullName>
    </alternativeName>
</protein>
<dbReference type="InterPro" id="IPR032819">
    <property type="entry name" value="TruB_C"/>
</dbReference>
<gene>
    <name evidence="5 8" type="primary">truB</name>
    <name evidence="8" type="ORF">PORUE0001_0399</name>
</gene>
<evidence type="ECO:0000256" key="5">
    <source>
        <dbReference type="HAMAP-Rule" id="MF_01080"/>
    </source>
</evidence>
<dbReference type="Pfam" id="PF16198">
    <property type="entry name" value="TruB_C_2"/>
    <property type="match status" value="1"/>
</dbReference>
<keyword evidence="9" id="KW-1185">Reference proteome</keyword>
<comment type="caution">
    <text evidence="8">The sequence shown here is derived from an EMBL/GenBank/DDBJ whole genome shotgun (WGS) entry which is preliminary data.</text>
</comment>
<dbReference type="GO" id="GO:1990481">
    <property type="term" value="P:mRNA pseudouridine synthesis"/>
    <property type="evidence" value="ECO:0007669"/>
    <property type="project" value="TreeGrafter"/>
</dbReference>
<dbReference type="STRING" id="596327.PORUE0001_0399"/>
<evidence type="ECO:0000256" key="4">
    <source>
        <dbReference type="ARBA" id="ARBA00023235"/>
    </source>
</evidence>
<dbReference type="EC" id="5.4.99.25" evidence="5"/>
<dbReference type="NCBIfam" id="TIGR00431">
    <property type="entry name" value="TruB"/>
    <property type="match status" value="1"/>
</dbReference>
<dbReference type="GO" id="GO:0160148">
    <property type="term" value="F:tRNA pseudouridine(55) synthase activity"/>
    <property type="evidence" value="ECO:0007669"/>
    <property type="project" value="UniProtKB-EC"/>
</dbReference>
<dbReference type="Pfam" id="PF01509">
    <property type="entry name" value="TruB_N"/>
    <property type="match status" value="1"/>
</dbReference>
<evidence type="ECO:0000259" key="6">
    <source>
        <dbReference type="Pfam" id="PF01509"/>
    </source>
</evidence>
<dbReference type="Gene3D" id="3.30.2350.10">
    <property type="entry name" value="Pseudouridine synthase"/>
    <property type="match status" value="1"/>
</dbReference>
<dbReference type="HAMAP" id="MF_01080">
    <property type="entry name" value="TruB_bact"/>
    <property type="match status" value="1"/>
</dbReference>
<evidence type="ECO:0000313" key="9">
    <source>
        <dbReference type="Proteomes" id="UP000003303"/>
    </source>
</evidence>
<dbReference type="InterPro" id="IPR002501">
    <property type="entry name" value="PsdUridine_synth_N"/>
</dbReference>